<feature type="compositionally biased region" description="Polar residues" evidence="1">
    <location>
        <begin position="13"/>
        <end position="37"/>
    </location>
</feature>
<protein>
    <submittedName>
        <fullName evidence="2">Uncharacterized protein</fullName>
    </submittedName>
</protein>
<dbReference type="AlphaFoldDB" id="A0A0A9BUX7"/>
<proteinExistence type="predicted"/>
<reference evidence="2" key="2">
    <citation type="journal article" date="2015" name="Data Brief">
        <title>Shoot transcriptome of the giant reed, Arundo donax.</title>
        <authorList>
            <person name="Barrero R.A."/>
            <person name="Guerrero F.D."/>
            <person name="Moolhuijzen P."/>
            <person name="Goolsby J.A."/>
            <person name="Tidwell J."/>
            <person name="Bellgard S.E."/>
            <person name="Bellgard M.I."/>
        </authorList>
    </citation>
    <scope>NUCLEOTIDE SEQUENCE</scope>
    <source>
        <tissue evidence="2">Shoot tissue taken approximately 20 cm above the soil surface</tissue>
    </source>
</reference>
<name>A0A0A9BUX7_ARUDO</name>
<feature type="region of interest" description="Disordered" evidence="1">
    <location>
        <begin position="1"/>
        <end position="37"/>
    </location>
</feature>
<evidence type="ECO:0000313" key="2">
    <source>
        <dbReference type="EMBL" id="JAD64975.1"/>
    </source>
</evidence>
<sequence>MLGFRNGKMGRLSAQQHLSKITTQPTSLGQKCHSANT</sequence>
<organism evidence="2">
    <name type="scientific">Arundo donax</name>
    <name type="common">Giant reed</name>
    <name type="synonym">Donax arundinaceus</name>
    <dbReference type="NCBI Taxonomy" id="35708"/>
    <lineage>
        <taxon>Eukaryota</taxon>
        <taxon>Viridiplantae</taxon>
        <taxon>Streptophyta</taxon>
        <taxon>Embryophyta</taxon>
        <taxon>Tracheophyta</taxon>
        <taxon>Spermatophyta</taxon>
        <taxon>Magnoliopsida</taxon>
        <taxon>Liliopsida</taxon>
        <taxon>Poales</taxon>
        <taxon>Poaceae</taxon>
        <taxon>PACMAD clade</taxon>
        <taxon>Arundinoideae</taxon>
        <taxon>Arundineae</taxon>
        <taxon>Arundo</taxon>
    </lineage>
</organism>
<dbReference type="EMBL" id="GBRH01232920">
    <property type="protein sequence ID" value="JAD64975.1"/>
    <property type="molecule type" value="Transcribed_RNA"/>
</dbReference>
<accession>A0A0A9BUX7</accession>
<evidence type="ECO:0000256" key="1">
    <source>
        <dbReference type="SAM" id="MobiDB-lite"/>
    </source>
</evidence>
<reference evidence="2" key="1">
    <citation type="submission" date="2014-09" db="EMBL/GenBank/DDBJ databases">
        <authorList>
            <person name="Magalhaes I.L.F."/>
            <person name="Oliveira U."/>
            <person name="Santos F.R."/>
            <person name="Vidigal T.H.D.A."/>
            <person name="Brescovit A.D."/>
            <person name="Santos A.J."/>
        </authorList>
    </citation>
    <scope>NUCLEOTIDE SEQUENCE</scope>
    <source>
        <tissue evidence="2">Shoot tissue taken approximately 20 cm above the soil surface</tissue>
    </source>
</reference>